<keyword evidence="1" id="KW-0479">Metal-binding</keyword>
<dbReference type="EMBL" id="MT663535">
    <property type="protein sequence ID" value="QOI90320.1"/>
    <property type="molecule type" value="Genomic_DNA"/>
</dbReference>
<keyword evidence="3" id="KW-0862">Zinc</keyword>
<evidence type="ECO:0000256" key="1">
    <source>
        <dbReference type="ARBA" id="ARBA00022723"/>
    </source>
</evidence>
<organismHost>
    <name type="scientific">Pyramimonas plurioculata</name>
    <dbReference type="NCBI Taxonomy" id="36893"/>
</organismHost>
<evidence type="ECO:0000259" key="5">
    <source>
        <dbReference type="PROSITE" id="PS50089"/>
    </source>
</evidence>
<dbReference type="InterPro" id="IPR053238">
    <property type="entry name" value="RING-H2_zinc_finger"/>
</dbReference>
<dbReference type="SMART" id="SM00184">
    <property type="entry name" value="RING"/>
    <property type="match status" value="1"/>
</dbReference>
<evidence type="ECO:0000256" key="3">
    <source>
        <dbReference type="ARBA" id="ARBA00022833"/>
    </source>
</evidence>
<evidence type="ECO:0000256" key="4">
    <source>
        <dbReference type="PROSITE-ProRule" id="PRU00175"/>
    </source>
</evidence>
<protein>
    <recommendedName>
        <fullName evidence="5">RING-type domain-containing protein</fullName>
    </recommendedName>
</protein>
<keyword evidence="2 4" id="KW-0863">Zinc-finger</keyword>
<evidence type="ECO:0000313" key="6">
    <source>
        <dbReference type="EMBL" id="QOI90320.1"/>
    </source>
</evidence>
<dbReference type="CDD" id="cd16448">
    <property type="entry name" value="RING-H2"/>
    <property type="match status" value="1"/>
</dbReference>
<dbReference type="PROSITE" id="PS50089">
    <property type="entry name" value="ZF_RING_2"/>
    <property type="match status" value="1"/>
</dbReference>
<dbReference type="InterPro" id="IPR013083">
    <property type="entry name" value="Znf_RING/FYVE/PHD"/>
</dbReference>
<dbReference type="PANTHER" id="PTHR14155:SF627">
    <property type="entry name" value="OS06G0192800 PROTEIN"/>
    <property type="match status" value="1"/>
</dbReference>
<sequence>MLSNTIGEDVTSVLSSNALSCESNTVSGQKCTNKHKYAYQLSDTHTLRLSCAMASHRKHIMEMCRDGVVCNVYKLLYTFDNGIVGEKQCVYNTIAISVDKFCDTEYPLISTKFKMSTLKHSMNQAILSHKKEEERVKEQLSSVLEWVRVFNEKLTFHRSVQNEMSKTLSYISTFTKYTPSSKINTLEGTCSICQELMNDNNSSKLYECSHSFHHHCIKKWFENKEHITCPCCRKQCDYDEYFVFSKQ</sequence>
<dbReference type="GO" id="GO:0008270">
    <property type="term" value="F:zinc ion binding"/>
    <property type="evidence" value="ECO:0007669"/>
    <property type="project" value="UniProtKB-KW"/>
</dbReference>
<name>A0A7L9AYM1_POV01</name>
<dbReference type="Gene3D" id="3.30.40.10">
    <property type="entry name" value="Zinc/RING finger domain, C3HC4 (zinc finger)"/>
    <property type="match status" value="1"/>
</dbReference>
<dbReference type="InterPro" id="IPR001841">
    <property type="entry name" value="Znf_RING"/>
</dbReference>
<accession>A0A7L9AYM1</accession>
<dbReference type="PANTHER" id="PTHR14155">
    <property type="entry name" value="RING FINGER DOMAIN-CONTAINING"/>
    <property type="match status" value="1"/>
</dbReference>
<feature type="domain" description="RING-type" evidence="5">
    <location>
        <begin position="190"/>
        <end position="233"/>
    </location>
</feature>
<organism evidence="6">
    <name type="scientific">Pyramimonas orientalis virus</name>
    <name type="common">PoV01</name>
    <dbReference type="NCBI Taxonomy" id="455367"/>
    <lineage>
        <taxon>Viruses</taxon>
        <taxon>Varidnaviria</taxon>
        <taxon>Bamfordvirae</taxon>
        <taxon>Nucleocytoviricota</taxon>
        <taxon>Megaviricetes</taxon>
        <taxon>Imitervirales</taxon>
        <taxon>Allomimiviridae</taxon>
        <taxon>Heliosvirus</taxon>
        <taxon>Heliosvirus raunefjordenense</taxon>
    </lineage>
</organism>
<dbReference type="Pfam" id="PF13639">
    <property type="entry name" value="zf-RING_2"/>
    <property type="match status" value="1"/>
</dbReference>
<proteinExistence type="predicted"/>
<reference evidence="6" key="1">
    <citation type="submission" date="2020-06" db="EMBL/GenBank/DDBJ databases">
        <title>Lateral gene transfer of anion-conducting channel rhodopsins between green algae and giant viruses.</title>
        <authorList>
            <person name="Rozenberg A."/>
            <person name="Oppermann J."/>
            <person name="Wietek J."/>
            <person name="Fernandez Lahore R.G."/>
            <person name="Sandaa R.-A."/>
            <person name="Bratbak G."/>
            <person name="Hegemann P."/>
            <person name="Beja O."/>
        </authorList>
    </citation>
    <scope>NUCLEOTIDE SEQUENCE</scope>
    <source>
        <strain evidence="6">01B</strain>
    </source>
</reference>
<gene>
    <name evidence="6" type="ORF">HWQ62_00183</name>
</gene>
<evidence type="ECO:0000256" key="2">
    <source>
        <dbReference type="ARBA" id="ARBA00022771"/>
    </source>
</evidence>
<dbReference type="SUPFAM" id="SSF57850">
    <property type="entry name" value="RING/U-box"/>
    <property type="match status" value="1"/>
</dbReference>